<keyword evidence="2" id="KW-1185">Reference proteome</keyword>
<name>A0AAC9LCR4_9PSEU</name>
<dbReference type="EMBL" id="CP016076">
    <property type="protein sequence ID" value="APU15211.1"/>
    <property type="molecule type" value="Genomic_DNA"/>
</dbReference>
<dbReference type="Proteomes" id="UP000185511">
    <property type="component" value="Chromosome"/>
</dbReference>
<reference evidence="2" key="1">
    <citation type="submission" date="2016-06" db="EMBL/GenBank/DDBJ databases">
        <title>Complete genome sequence of Actinoalloteichus fjordicus DSM 46855 (=ADI127-17), type strain of the new species Actinoalloteichus fjordicus.</title>
        <authorList>
            <person name="Ruckert C."/>
            <person name="Nouioui I."/>
            <person name="Willmese J."/>
            <person name="van Wezel G."/>
            <person name="Klenk H.-P."/>
            <person name="Kalinowski J."/>
            <person name="Zotchev S.B."/>
        </authorList>
    </citation>
    <scope>NUCLEOTIDE SEQUENCE [LARGE SCALE GENOMIC DNA]</scope>
    <source>
        <strain evidence="2">ADI127-7</strain>
    </source>
</reference>
<proteinExistence type="predicted"/>
<dbReference type="Gene3D" id="3.30.70.141">
    <property type="entry name" value="Nucleoside diphosphate kinase-like domain"/>
    <property type="match status" value="1"/>
</dbReference>
<dbReference type="KEGG" id="acad:UA74_15795"/>
<accession>A0AAC9LCR4</accession>
<evidence type="ECO:0000313" key="1">
    <source>
        <dbReference type="EMBL" id="APU15211.1"/>
    </source>
</evidence>
<organism evidence="1 2">
    <name type="scientific">Actinoalloteichus fjordicus</name>
    <dbReference type="NCBI Taxonomy" id="1612552"/>
    <lineage>
        <taxon>Bacteria</taxon>
        <taxon>Bacillati</taxon>
        <taxon>Actinomycetota</taxon>
        <taxon>Actinomycetes</taxon>
        <taxon>Pseudonocardiales</taxon>
        <taxon>Pseudonocardiaceae</taxon>
        <taxon>Actinoalloteichus</taxon>
    </lineage>
</organism>
<dbReference type="SUPFAM" id="SSF54919">
    <property type="entry name" value="Nucleoside diphosphate kinase, NDK"/>
    <property type="match status" value="1"/>
</dbReference>
<protein>
    <submittedName>
        <fullName evidence="1">Nucleoside diphosphate kinase</fullName>
        <ecNumber evidence="1">2.7.4.6</ecNumber>
    </submittedName>
</protein>
<dbReference type="GO" id="GO:0004550">
    <property type="term" value="F:nucleoside diphosphate kinase activity"/>
    <property type="evidence" value="ECO:0007669"/>
    <property type="project" value="UniProtKB-EC"/>
</dbReference>
<sequence length="289" mass="31139">MTACAGEEVGRTAAWGDMPVPPLDRLTMDREKALRYGVDPLVREGWTTLVGVLGEPQALRFALETGLVWLRPDVVAAGSARGLIERIAGSGFVPVGACVVRVDRGGVRALWWWQFKRATAERLLLLDAVATLGPGLLVLYRHAEGDSARRLTRLKGGNDPSARSVDSLRSVAGSPNRLLTMVHTSDDPVDVVRELAVFLPWRERAALVASASASHPDSSSCLVAPLAVVEAAYRGCLEASAEDRWVPQQRGEAFAALVRAIGVPQLPQRWAAVQDWSRRVPLLNDGSAG</sequence>
<dbReference type="AlphaFoldDB" id="A0AAC9LCR4"/>
<gene>
    <name evidence="1" type="ORF">UA74_15795</name>
</gene>
<dbReference type="EC" id="2.7.4.6" evidence="1"/>
<dbReference type="InterPro" id="IPR036850">
    <property type="entry name" value="NDK-like_dom_sf"/>
</dbReference>
<keyword evidence="1" id="KW-0418">Kinase</keyword>
<evidence type="ECO:0000313" key="2">
    <source>
        <dbReference type="Proteomes" id="UP000185511"/>
    </source>
</evidence>
<keyword evidence="1" id="KW-0808">Transferase</keyword>